<comment type="subcellular location">
    <subcellularLocation>
        <location evidence="1">Cell membrane</location>
        <topology evidence="1">Multi-pass membrane protein</topology>
    </subcellularLocation>
</comment>
<evidence type="ECO:0000256" key="5">
    <source>
        <dbReference type="ARBA" id="ARBA00022989"/>
    </source>
</evidence>
<proteinExistence type="predicted"/>
<dbReference type="GO" id="GO:0022857">
    <property type="term" value="F:transmembrane transporter activity"/>
    <property type="evidence" value="ECO:0007669"/>
    <property type="project" value="InterPro"/>
</dbReference>
<evidence type="ECO:0000256" key="4">
    <source>
        <dbReference type="ARBA" id="ARBA00022692"/>
    </source>
</evidence>
<dbReference type="PROSITE" id="PS50850">
    <property type="entry name" value="MFS"/>
    <property type="match status" value="1"/>
</dbReference>
<dbReference type="Gene3D" id="1.20.1250.20">
    <property type="entry name" value="MFS general substrate transporter like domains"/>
    <property type="match status" value="1"/>
</dbReference>
<evidence type="ECO:0000256" key="6">
    <source>
        <dbReference type="ARBA" id="ARBA00023136"/>
    </source>
</evidence>
<keyword evidence="6 7" id="KW-0472">Membrane</keyword>
<keyword evidence="5 7" id="KW-1133">Transmembrane helix</keyword>
<dbReference type="GO" id="GO:0005886">
    <property type="term" value="C:plasma membrane"/>
    <property type="evidence" value="ECO:0007669"/>
    <property type="project" value="UniProtKB-SubCell"/>
</dbReference>
<organism evidence="9 10">
    <name type="scientific">Meiothermus granaticius NBRC 107808</name>
    <dbReference type="NCBI Taxonomy" id="1227551"/>
    <lineage>
        <taxon>Bacteria</taxon>
        <taxon>Thermotogati</taxon>
        <taxon>Deinococcota</taxon>
        <taxon>Deinococci</taxon>
        <taxon>Thermales</taxon>
        <taxon>Thermaceae</taxon>
        <taxon>Meiothermus</taxon>
    </lineage>
</organism>
<dbReference type="InterPro" id="IPR020846">
    <property type="entry name" value="MFS_dom"/>
</dbReference>
<keyword evidence="2" id="KW-0813">Transport</keyword>
<accession>A0A399F6I5</accession>
<dbReference type="Pfam" id="PF05977">
    <property type="entry name" value="MFS_3"/>
    <property type="match status" value="1"/>
</dbReference>
<feature type="transmembrane region" description="Helical" evidence="7">
    <location>
        <begin position="287"/>
        <end position="305"/>
    </location>
</feature>
<sequence length="418" mass="44798">MLYDEKVLSLALLRDPQYRTYWIALFLSQLGSWMQAATQGWLVLELTGSAERLGLVVALQFVPSLLFSIPAGVLSDRYSRRNLLYLTQSGMGLLALVMSLLIISHTVRYEHVLIFAFLYGVFNAADLPVRQAFTVEIAGRDRYPGAIALNSFGFNTSRVIGPALAGLLIAGLGLGWSYFANALSFVPLLLVLRRVPRLTPQTQPGSVLKDALEGLHFVWNHGLVRQVVLLIGLSSLFGMNFATIVPVYARLQLGLEAQGYGFLMSAVGLGSIVAAVVQALGAGARPLRAVLGSLVLGGALVLLIWPLPPLWVAAVLALGGLGMITTNINANTTVQLIAPDRIRGRVMSVYSMVLLGSGPLGAYLSGLLMEHFGARQGVAAMGLLTLLSTLYLMRFPWPRRLALAPTPQPAPVAGAAAD</sequence>
<evidence type="ECO:0000313" key="10">
    <source>
        <dbReference type="Proteomes" id="UP000266178"/>
    </source>
</evidence>
<dbReference type="PANTHER" id="PTHR23513:SF11">
    <property type="entry name" value="STAPHYLOFERRIN A TRANSPORTER"/>
    <property type="match status" value="1"/>
</dbReference>
<dbReference type="AlphaFoldDB" id="A0A399F6I5"/>
<feature type="transmembrane region" description="Helical" evidence="7">
    <location>
        <begin position="349"/>
        <end position="368"/>
    </location>
</feature>
<feature type="transmembrane region" description="Helical" evidence="7">
    <location>
        <begin position="227"/>
        <end position="248"/>
    </location>
</feature>
<gene>
    <name evidence="9" type="primary">entS_2</name>
    <name evidence="9" type="ORF">Mgrana_02863</name>
</gene>
<reference evidence="9 10" key="1">
    <citation type="submission" date="2018-08" db="EMBL/GenBank/DDBJ databases">
        <title>Meiothermus granaticius genome AF-68 sequencing project.</title>
        <authorList>
            <person name="Da Costa M.S."/>
            <person name="Albuquerque L."/>
            <person name="Raposo P."/>
            <person name="Froufe H.J.C."/>
            <person name="Barroso C.S."/>
            <person name="Egas C."/>
        </authorList>
    </citation>
    <scope>NUCLEOTIDE SEQUENCE [LARGE SCALE GENOMIC DNA]</scope>
    <source>
        <strain evidence="9 10">AF-68</strain>
    </source>
</reference>
<protein>
    <submittedName>
        <fullName evidence="9">Enterobactin exporter EntS</fullName>
    </submittedName>
</protein>
<feature type="transmembrane region" description="Helical" evidence="7">
    <location>
        <begin position="159"/>
        <end position="192"/>
    </location>
</feature>
<feature type="transmembrane region" description="Helical" evidence="7">
    <location>
        <begin position="374"/>
        <end position="393"/>
    </location>
</feature>
<keyword evidence="10" id="KW-1185">Reference proteome</keyword>
<dbReference type="PANTHER" id="PTHR23513">
    <property type="entry name" value="INTEGRAL MEMBRANE EFFLUX PROTEIN-RELATED"/>
    <property type="match status" value="1"/>
</dbReference>
<evidence type="ECO:0000259" key="8">
    <source>
        <dbReference type="PROSITE" id="PS50850"/>
    </source>
</evidence>
<feature type="transmembrane region" description="Helical" evidence="7">
    <location>
        <begin position="311"/>
        <end position="328"/>
    </location>
</feature>
<dbReference type="CDD" id="cd06173">
    <property type="entry name" value="MFS_MefA_like"/>
    <property type="match status" value="1"/>
</dbReference>
<evidence type="ECO:0000256" key="3">
    <source>
        <dbReference type="ARBA" id="ARBA00022475"/>
    </source>
</evidence>
<feature type="domain" description="Major facilitator superfamily (MFS) profile" evidence="8">
    <location>
        <begin position="1"/>
        <end position="400"/>
    </location>
</feature>
<keyword evidence="4 7" id="KW-0812">Transmembrane</keyword>
<feature type="transmembrane region" description="Helical" evidence="7">
    <location>
        <begin position="21"/>
        <end position="41"/>
    </location>
</feature>
<feature type="transmembrane region" description="Helical" evidence="7">
    <location>
        <begin position="260"/>
        <end position="280"/>
    </location>
</feature>
<dbReference type="SUPFAM" id="SSF103473">
    <property type="entry name" value="MFS general substrate transporter"/>
    <property type="match status" value="1"/>
</dbReference>
<evidence type="ECO:0000256" key="2">
    <source>
        <dbReference type="ARBA" id="ARBA00022448"/>
    </source>
</evidence>
<evidence type="ECO:0000256" key="1">
    <source>
        <dbReference type="ARBA" id="ARBA00004651"/>
    </source>
</evidence>
<dbReference type="InterPro" id="IPR036259">
    <property type="entry name" value="MFS_trans_sf"/>
</dbReference>
<evidence type="ECO:0000313" key="9">
    <source>
        <dbReference type="EMBL" id="RIH91246.1"/>
    </source>
</evidence>
<dbReference type="EMBL" id="QWLB01000051">
    <property type="protein sequence ID" value="RIH91246.1"/>
    <property type="molecule type" value="Genomic_DNA"/>
</dbReference>
<evidence type="ECO:0000256" key="7">
    <source>
        <dbReference type="SAM" id="Phobius"/>
    </source>
</evidence>
<keyword evidence="3" id="KW-1003">Cell membrane</keyword>
<dbReference type="Proteomes" id="UP000266178">
    <property type="component" value="Unassembled WGS sequence"/>
</dbReference>
<comment type="caution">
    <text evidence="9">The sequence shown here is derived from an EMBL/GenBank/DDBJ whole genome shotgun (WGS) entry which is preliminary data.</text>
</comment>
<feature type="transmembrane region" description="Helical" evidence="7">
    <location>
        <begin position="83"/>
        <end position="103"/>
    </location>
</feature>
<feature type="transmembrane region" description="Helical" evidence="7">
    <location>
        <begin position="53"/>
        <end position="74"/>
    </location>
</feature>
<name>A0A399F6I5_9DEIN</name>
<dbReference type="InterPro" id="IPR010290">
    <property type="entry name" value="TM_effector"/>
</dbReference>